<dbReference type="RefSeq" id="WP_256616000.1">
    <property type="nucleotide sequence ID" value="NZ_JANIBK010000081.1"/>
</dbReference>
<comment type="caution">
    <text evidence="1">The sequence shown here is derived from an EMBL/GenBank/DDBJ whole genome shotgun (WGS) entry which is preliminary data.</text>
</comment>
<evidence type="ECO:0000313" key="2">
    <source>
        <dbReference type="Proteomes" id="UP001524586"/>
    </source>
</evidence>
<sequence>MADAEEADLFKLVQSRDIARIVESLLQDIRFGSIELVVHDGRVVQIEKHEKFRLSN</sequence>
<name>A0ABT1U6X2_9GAMM</name>
<gene>
    <name evidence="1" type="ORF">NP596_13960</name>
</gene>
<organism evidence="1 2">
    <name type="scientific">Methylomonas rivi</name>
    <dbReference type="NCBI Taxonomy" id="2952226"/>
    <lineage>
        <taxon>Bacteria</taxon>
        <taxon>Pseudomonadati</taxon>
        <taxon>Pseudomonadota</taxon>
        <taxon>Gammaproteobacteria</taxon>
        <taxon>Methylococcales</taxon>
        <taxon>Methylococcaceae</taxon>
        <taxon>Methylomonas</taxon>
    </lineage>
</organism>
<dbReference type="Pfam" id="PF10055">
    <property type="entry name" value="DUF2292"/>
    <property type="match status" value="1"/>
</dbReference>
<reference evidence="1 2" key="1">
    <citation type="submission" date="2022-07" db="EMBL/GenBank/DDBJ databases">
        <title>Methylomonas rivi sp. nov., Methylomonas rosea sp. nov., Methylomonas aureus sp. nov. and Methylomonas subterranea sp. nov., four novel methanotrophs isolated from a freshwater creek and the deep terrestrial subsurface.</title>
        <authorList>
            <person name="Abin C."/>
            <person name="Sankaranarayanan K."/>
            <person name="Garner C."/>
            <person name="Sindelar R."/>
            <person name="Kotary K."/>
            <person name="Garner R."/>
            <person name="Barclay S."/>
            <person name="Lawson P."/>
            <person name="Krumholz L."/>
        </authorList>
    </citation>
    <scope>NUCLEOTIDE SEQUENCE [LARGE SCALE GENOMIC DNA]</scope>
    <source>
        <strain evidence="1 2">WSC-6</strain>
    </source>
</reference>
<evidence type="ECO:0000313" key="1">
    <source>
        <dbReference type="EMBL" id="MCQ8129565.1"/>
    </source>
</evidence>
<dbReference type="Proteomes" id="UP001524586">
    <property type="component" value="Unassembled WGS sequence"/>
</dbReference>
<proteinExistence type="predicted"/>
<protein>
    <submittedName>
        <fullName evidence="1">YezD family protein</fullName>
    </submittedName>
</protein>
<keyword evidence="2" id="KW-1185">Reference proteome</keyword>
<dbReference type="InterPro" id="IPR018743">
    <property type="entry name" value="DUF2292"/>
</dbReference>
<dbReference type="EMBL" id="JANIBK010000081">
    <property type="protein sequence ID" value="MCQ8129565.1"/>
    <property type="molecule type" value="Genomic_DNA"/>
</dbReference>
<accession>A0ABT1U6X2</accession>